<feature type="chain" id="PRO_5045330834" description="Nitroreductase domain-containing protein" evidence="2">
    <location>
        <begin position="18"/>
        <end position="295"/>
    </location>
</feature>
<evidence type="ECO:0000313" key="3">
    <source>
        <dbReference type="EMBL" id="MDQ0745986.1"/>
    </source>
</evidence>
<dbReference type="InterPro" id="IPR000415">
    <property type="entry name" value="Nitroreductase-like"/>
</dbReference>
<dbReference type="EMBL" id="JAUSYP010000001">
    <property type="protein sequence ID" value="MDQ0745986.1"/>
    <property type="molecule type" value="Genomic_DNA"/>
</dbReference>
<name>A0ABU0QF18_9ACTN</name>
<dbReference type="Proteomes" id="UP001232755">
    <property type="component" value="Unassembled WGS sequence"/>
</dbReference>
<feature type="region of interest" description="Disordered" evidence="1">
    <location>
        <begin position="93"/>
        <end position="165"/>
    </location>
</feature>
<evidence type="ECO:0000313" key="4">
    <source>
        <dbReference type="Proteomes" id="UP001232755"/>
    </source>
</evidence>
<feature type="region of interest" description="Disordered" evidence="1">
    <location>
        <begin position="43"/>
        <end position="62"/>
    </location>
</feature>
<dbReference type="Gene3D" id="3.40.109.10">
    <property type="entry name" value="NADH Oxidase"/>
    <property type="match status" value="1"/>
</dbReference>
<feature type="compositionally biased region" description="Low complexity" evidence="1">
    <location>
        <begin position="244"/>
        <end position="256"/>
    </location>
</feature>
<keyword evidence="4" id="KW-1185">Reference proteome</keyword>
<comment type="caution">
    <text evidence="3">The sequence shown here is derived from an EMBL/GenBank/DDBJ whole genome shotgun (WGS) entry which is preliminary data.</text>
</comment>
<proteinExistence type="predicted"/>
<reference evidence="3 4" key="1">
    <citation type="submission" date="2023-07" db="EMBL/GenBank/DDBJ databases">
        <title>Comparative genomics of wheat-associated soil bacteria to identify genetic determinants of phenazine resistance.</title>
        <authorList>
            <person name="Mouncey N."/>
        </authorList>
    </citation>
    <scope>NUCLEOTIDE SEQUENCE [LARGE SCALE GENOMIC DNA]</scope>
    <source>
        <strain evidence="3 4">B3I12</strain>
    </source>
</reference>
<evidence type="ECO:0008006" key="5">
    <source>
        <dbReference type="Google" id="ProtNLM"/>
    </source>
</evidence>
<keyword evidence="2" id="KW-0732">Signal</keyword>
<gene>
    <name evidence="3" type="ORF">QF034_000217</name>
</gene>
<sequence length="295" mass="30958">MALAVRLWVMWPRINWAASAARPSTMRETTRTVPRAAACSLGVPLPASTRKPAGTRRAHPAPGPDAGCLAWPAVLRCAAAAMAVIARHGEEPPCPAPHHPSPTSRAPDARPGSSCPPPCPLRTSARAGRRTDGPLEQQYPAVDGARRLGCGAGRPGQRTAPGRGGGRTYAQNFLLSLAARGLAGIPQTLLGVYADTVREFLGVPAELKLLFGISFGMAGPAAPVNTLRTERVPLQRSVSCMTPRESSTGSSSSARGTIRRRARRREDEVVRGGVLVRPGPARHALAALAPGEAER</sequence>
<accession>A0ABU0QF18</accession>
<feature type="region of interest" description="Disordered" evidence="1">
    <location>
        <begin position="239"/>
        <end position="272"/>
    </location>
</feature>
<dbReference type="SUPFAM" id="SSF55469">
    <property type="entry name" value="FMN-dependent nitroreductase-like"/>
    <property type="match status" value="1"/>
</dbReference>
<evidence type="ECO:0000256" key="2">
    <source>
        <dbReference type="SAM" id="SignalP"/>
    </source>
</evidence>
<organism evidence="3 4">
    <name type="scientific">Streptomyces africanus</name>
    <dbReference type="NCBI Taxonomy" id="231024"/>
    <lineage>
        <taxon>Bacteria</taxon>
        <taxon>Bacillati</taxon>
        <taxon>Actinomycetota</taxon>
        <taxon>Actinomycetes</taxon>
        <taxon>Kitasatosporales</taxon>
        <taxon>Streptomycetaceae</taxon>
        <taxon>Streptomyces</taxon>
    </lineage>
</organism>
<protein>
    <recommendedName>
        <fullName evidence="5">Nitroreductase domain-containing protein</fullName>
    </recommendedName>
</protein>
<feature type="signal peptide" evidence="2">
    <location>
        <begin position="1"/>
        <end position="17"/>
    </location>
</feature>
<evidence type="ECO:0000256" key="1">
    <source>
        <dbReference type="SAM" id="MobiDB-lite"/>
    </source>
</evidence>